<evidence type="ECO:0000313" key="1">
    <source>
        <dbReference type="EMBL" id="PZN70535.1"/>
    </source>
</evidence>
<dbReference type="InterPro" id="IPR031451">
    <property type="entry name" value="MqsR_toxin"/>
</dbReference>
<reference evidence="1 2" key="1">
    <citation type="journal article" date="2018" name="Aquat. Microb. Ecol.">
        <title>Gammaproteobacterial methanotrophs dominate.</title>
        <authorList>
            <person name="Rissanen A.J."/>
            <person name="Saarenheimo J."/>
            <person name="Tiirola M."/>
            <person name="Peura S."/>
            <person name="Aalto S.L."/>
            <person name="Karvinen A."/>
            <person name="Nykanen H."/>
        </authorList>
    </citation>
    <scope>NUCLEOTIDE SEQUENCE [LARGE SCALE GENOMIC DNA]</scope>
    <source>
        <strain evidence="1">AMbin10</strain>
    </source>
</reference>
<dbReference type="Gene3D" id="3.30.2310.40">
    <property type="match status" value="1"/>
</dbReference>
<dbReference type="GO" id="GO:0009372">
    <property type="term" value="P:quorum sensing"/>
    <property type="evidence" value="ECO:0007669"/>
    <property type="project" value="InterPro"/>
</dbReference>
<dbReference type="GO" id="GO:0044010">
    <property type="term" value="P:single-species biofilm formation"/>
    <property type="evidence" value="ECO:0007669"/>
    <property type="project" value="InterPro"/>
</dbReference>
<protein>
    <submittedName>
        <fullName evidence="1">Motility quorum-sensing regulator MqsR</fullName>
    </submittedName>
</protein>
<sequence length="100" mass="11265">MEKRTAHYDLDAVKAVVMSIRLAAFTSTARQGARRMGLNESETLSVVMGLGRSMFFKSMTTHADHRIWQDVYRAPCPNGKTAYIKLTLQDGAVIIQFKEK</sequence>
<dbReference type="Pfam" id="PF15723">
    <property type="entry name" value="MqsR_toxin"/>
    <property type="match status" value="1"/>
</dbReference>
<gene>
    <name evidence="1" type="ORF">DM484_28320</name>
</gene>
<dbReference type="InterPro" id="IPR038493">
    <property type="entry name" value="MqsR_sf"/>
</dbReference>
<dbReference type="Proteomes" id="UP000249396">
    <property type="component" value="Unassembled WGS sequence"/>
</dbReference>
<name>A0A2W4QDY5_9GAMM</name>
<dbReference type="CDD" id="cd12869">
    <property type="entry name" value="MqsR"/>
    <property type="match status" value="1"/>
</dbReference>
<dbReference type="AlphaFoldDB" id="A0A2W4QDY5"/>
<comment type="caution">
    <text evidence="1">The sequence shown here is derived from an EMBL/GenBank/DDBJ whole genome shotgun (WGS) entry which is preliminary data.</text>
</comment>
<dbReference type="GO" id="GO:0017148">
    <property type="term" value="P:negative regulation of translation"/>
    <property type="evidence" value="ECO:0007669"/>
    <property type="project" value="InterPro"/>
</dbReference>
<dbReference type="EMBL" id="QJPH01000552">
    <property type="protein sequence ID" value="PZN70535.1"/>
    <property type="molecule type" value="Genomic_DNA"/>
</dbReference>
<accession>A0A2W4QDY5</accession>
<organism evidence="1 2">
    <name type="scientific">Candidatus Methylumidiphilus alinenensis</name>
    <dbReference type="NCBI Taxonomy" id="2202197"/>
    <lineage>
        <taxon>Bacteria</taxon>
        <taxon>Pseudomonadati</taxon>
        <taxon>Pseudomonadota</taxon>
        <taxon>Gammaproteobacteria</taxon>
        <taxon>Methylococcales</taxon>
        <taxon>Candidatus Methylumidiphilus</taxon>
    </lineage>
</organism>
<evidence type="ECO:0000313" key="2">
    <source>
        <dbReference type="Proteomes" id="UP000249396"/>
    </source>
</evidence>
<proteinExistence type="predicted"/>